<dbReference type="SUPFAM" id="SSF49899">
    <property type="entry name" value="Concanavalin A-like lectins/glucanases"/>
    <property type="match status" value="1"/>
</dbReference>
<dbReference type="OrthoDB" id="192832at2759"/>
<dbReference type="InterPro" id="IPR000757">
    <property type="entry name" value="Beta-glucanase-like"/>
</dbReference>
<dbReference type="CDD" id="cd02181">
    <property type="entry name" value="GH16_fungal_Lam16A_glucanase"/>
    <property type="match status" value="1"/>
</dbReference>
<sequence>MVLPRFITAVLVLLILPLSIQAATYNAIKEYSGATFLDDWDFYGHYDDKMNGDVNFVTAAQGVSEKLAYVDPNTSRTILKVDNTTTVPYPEKRNAVRITSKQSHEVGSLWVADIYHAPYGCSVWPAFWSFAQDAAWPAGGEIDTFEGVNLHPTAQMGLHTEGSAGCSQINPTQLSTLVNTTDCAGTNNAGCMVTNTNPNSYGAAFAQQQGGVFITEFAESGISIWFYSRKDIPSSVTQGATSIDTSTLGTPMGNWPAAGCDINKAFQPQNLVFTVTLCGDFARPENIFTQTCTGKCYDDWVIKDPSSYDNAYFDISYVKVFSTNPSATQSSATTSSGATGTQTGAQASSSNRSDKLKVTLLSVPVVVSAMLDLLML</sequence>
<comment type="caution">
    <text evidence="4">The sequence shown here is derived from an EMBL/GenBank/DDBJ whole genome shotgun (WGS) entry which is preliminary data.</text>
</comment>
<keyword evidence="2" id="KW-0732">Signal</keyword>
<dbReference type="Gene3D" id="2.60.120.200">
    <property type="match status" value="1"/>
</dbReference>
<dbReference type="FunFam" id="2.60.120.200:FF:000179">
    <property type="entry name" value="Unplaced genomic scaffold supercont1.19, whole genome shotgun sequence"/>
    <property type="match status" value="1"/>
</dbReference>
<dbReference type="GO" id="GO:0004553">
    <property type="term" value="F:hydrolase activity, hydrolyzing O-glycosyl compounds"/>
    <property type="evidence" value="ECO:0007669"/>
    <property type="project" value="InterPro"/>
</dbReference>
<evidence type="ECO:0000313" key="4">
    <source>
        <dbReference type="EMBL" id="TEB37660.1"/>
    </source>
</evidence>
<dbReference type="EMBL" id="QPFP01000004">
    <property type="protein sequence ID" value="TEB37660.1"/>
    <property type="molecule type" value="Genomic_DNA"/>
</dbReference>
<evidence type="ECO:0000313" key="5">
    <source>
        <dbReference type="Proteomes" id="UP000298030"/>
    </source>
</evidence>
<dbReference type="GO" id="GO:0009251">
    <property type="term" value="P:glucan catabolic process"/>
    <property type="evidence" value="ECO:0007669"/>
    <property type="project" value="TreeGrafter"/>
</dbReference>
<reference evidence="4 5" key="1">
    <citation type="journal article" date="2019" name="Nat. Ecol. Evol.">
        <title>Megaphylogeny resolves global patterns of mushroom evolution.</title>
        <authorList>
            <person name="Varga T."/>
            <person name="Krizsan K."/>
            <person name="Foldi C."/>
            <person name="Dima B."/>
            <person name="Sanchez-Garcia M."/>
            <person name="Sanchez-Ramirez S."/>
            <person name="Szollosi G.J."/>
            <person name="Szarkandi J.G."/>
            <person name="Papp V."/>
            <person name="Albert L."/>
            <person name="Andreopoulos W."/>
            <person name="Angelini C."/>
            <person name="Antonin V."/>
            <person name="Barry K.W."/>
            <person name="Bougher N.L."/>
            <person name="Buchanan P."/>
            <person name="Buyck B."/>
            <person name="Bense V."/>
            <person name="Catcheside P."/>
            <person name="Chovatia M."/>
            <person name="Cooper J."/>
            <person name="Damon W."/>
            <person name="Desjardin D."/>
            <person name="Finy P."/>
            <person name="Geml J."/>
            <person name="Haridas S."/>
            <person name="Hughes K."/>
            <person name="Justo A."/>
            <person name="Karasinski D."/>
            <person name="Kautmanova I."/>
            <person name="Kiss B."/>
            <person name="Kocsube S."/>
            <person name="Kotiranta H."/>
            <person name="LaButti K.M."/>
            <person name="Lechner B.E."/>
            <person name="Liimatainen K."/>
            <person name="Lipzen A."/>
            <person name="Lukacs Z."/>
            <person name="Mihaltcheva S."/>
            <person name="Morgado L.N."/>
            <person name="Niskanen T."/>
            <person name="Noordeloos M.E."/>
            <person name="Ohm R.A."/>
            <person name="Ortiz-Santana B."/>
            <person name="Ovrebo C."/>
            <person name="Racz N."/>
            <person name="Riley R."/>
            <person name="Savchenko A."/>
            <person name="Shiryaev A."/>
            <person name="Soop K."/>
            <person name="Spirin V."/>
            <person name="Szebenyi C."/>
            <person name="Tomsovsky M."/>
            <person name="Tulloss R.E."/>
            <person name="Uehling J."/>
            <person name="Grigoriev I.V."/>
            <person name="Vagvolgyi C."/>
            <person name="Papp T."/>
            <person name="Martin F.M."/>
            <person name="Miettinen O."/>
            <person name="Hibbett D.S."/>
            <person name="Nagy L.G."/>
        </authorList>
    </citation>
    <scope>NUCLEOTIDE SEQUENCE [LARGE SCALE GENOMIC DNA]</scope>
    <source>
        <strain evidence="4 5">FP101781</strain>
    </source>
</reference>
<dbReference type="InterPro" id="IPR050546">
    <property type="entry name" value="Glycosyl_Hydrlase_16"/>
</dbReference>
<evidence type="ECO:0000259" key="3">
    <source>
        <dbReference type="PROSITE" id="PS51762"/>
    </source>
</evidence>
<dbReference type="PANTHER" id="PTHR10963:SF24">
    <property type="entry name" value="GLYCOSIDASE C21B10.07-RELATED"/>
    <property type="match status" value="1"/>
</dbReference>
<evidence type="ECO:0000256" key="2">
    <source>
        <dbReference type="SAM" id="SignalP"/>
    </source>
</evidence>
<dbReference type="PANTHER" id="PTHR10963">
    <property type="entry name" value="GLYCOSYL HYDROLASE-RELATED"/>
    <property type="match status" value="1"/>
</dbReference>
<dbReference type="AlphaFoldDB" id="A0A4Y7TU02"/>
<organism evidence="4 5">
    <name type="scientific">Coprinellus micaceus</name>
    <name type="common">Glistening ink-cap mushroom</name>
    <name type="synonym">Coprinus micaceus</name>
    <dbReference type="NCBI Taxonomy" id="71717"/>
    <lineage>
        <taxon>Eukaryota</taxon>
        <taxon>Fungi</taxon>
        <taxon>Dikarya</taxon>
        <taxon>Basidiomycota</taxon>
        <taxon>Agaricomycotina</taxon>
        <taxon>Agaricomycetes</taxon>
        <taxon>Agaricomycetidae</taxon>
        <taxon>Agaricales</taxon>
        <taxon>Agaricineae</taxon>
        <taxon>Psathyrellaceae</taxon>
        <taxon>Coprinellus</taxon>
    </lineage>
</organism>
<gene>
    <name evidence="4" type="ORF">FA13DRAFT_1622143</name>
</gene>
<protein>
    <submittedName>
        <fullName evidence="4">Glycoside hydrolase family 16 protein</fullName>
    </submittedName>
</protein>
<dbReference type="InterPro" id="IPR013320">
    <property type="entry name" value="ConA-like_dom_sf"/>
</dbReference>
<feature type="signal peptide" evidence="2">
    <location>
        <begin position="1"/>
        <end position="22"/>
    </location>
</feature>
<dbReference type="STRING" id="71717.A0A4Y7TU02"/>
<dbReference type="Proteomes" id="UP000298030">
    <property type="component" value="Unassembled WGS sequence"/>
</dbReference>
<feature type="domain" description="GH16" evidence="3">
    <location>
        <begin position="29"/>
        <end position="326"/>
    </location>
</feature>
<feature type="region of interest" description="Disordered" evidence="1">
    <location>
        <begin position="329"/>
        <end position="350"/>
    </location>
</feature>
<proteinExistence type="predicted"/>
<dbReference type="PROSITE" id="PS51762">
    <property type="entry name" value="GH16_2"/>
    <property type="match status" value="1"/>
</dbReference>
<dbReference type="Pfam" id="PF26113">
    <property type="entry name" value="GH16_XgeA"/>
    <property type="match status" value="1"/>
</dbReference>
<accession>A0A4Y7TU02</accession>
<name>A0A4Y7TU02_COPMI</name>
<evidence type="ECO:0000256" key="1">
    <source>
        <dbReference type="SAM" id="MobiDB-lite"/>
    </source>
</evidence>
<keyword evidence="5" id="KW-1185">Reference proteome</keyword>
<keyword evidence="4" id="KW-0378">Hydrolase</keyword>
<feature type="chain" id="PRO_5021446152" evidence="2">
    <location>
        <begin position="23"/>
        <end position="376"/>
    </location>
</feature>